<keyword evidence="2" id="KW-1185">Reference proteome</keyword>
<gene>
    <name evidence="1" type="ORF">RHGRI_018387</name>
</gene>
<dbReference type="AlphaFoldDB" id="A0AAV6K184"/>
<evidence type="ECO:0000313" key="2">
    <source>
        <dbReference type="Proteomes" id="UP000823749"/>
    </source>
</evidence>
<dbReference type="EMBL" id="JACTNZ010000006">
    <property type="protein sequence ID" value="KAG5546188.1"/>
    <property type="molecule type" value="Genomic_DNA"/>
</dbReference>
<evidence type="ECO:0008006" key="3">
    <source>
        <dbReference type="Google" id="ProtNLM"/>
    </source>
</evidence>
<dbReference type="Proteomes" id="UP000823749">
    <property type="component" value="Chromosome 6"/>
</dbReference>
<name>A0AAV6K184_9ERIC</name>
<evidence type="ECO:0000313" key="1">
    <source>
        <dbReference type="EMBL" id="KAG5546188.1"/>
    </source>
</evidence>
<proteinExistence type="predicted"/>
<sequence>MQLCVGSNRNKRSITCLTGLELKLSGSTVEGEREWRVFVVELEGRAYRCKFCKTHLALADDLVSRRAKQRWGRLFIAAGKGFLLHEIGVLSGNNEVFITWKDSLSIMPLYSKIEAIGKQYLNREVIRFSL</sequence>
<reference evidence="1 2" key="1">
    <citation type="submission" date="2020-08" db="EMBL/GenBank/DDBJ databases">
        <title>Plant Genome Project.</title>
        <authorList>
            <person name="Zhang R.-G."/>
        </authorList>
    </citation>
    <scope>NUCLEOTIDE SEQUENCE [LARGE SCALE GENOMIC DNA]</scope>
    <source>
        <strain evidence="1">WSP0</strain>
        <tissue evidence="1">Leaf</tissue>
    </source>
</reference>
<comment type="caution">
    <text evidence="1">The sequence shown here is derived from an EMBL/GenBank/DDBJ whole genome shotgun (WGS) entry which is preliminary data.</text>
</comment>
<protein>
    <recommendedName>
        <fullName evidence="3">Yippee domain-containing protein</fullName>
    </recommendedName>
</protein>
<accession>A0AAV6K184</accession>
<organism evidence="1 2">
    <name type="scientific">Rhododendron griersonianum</name>
    <dbReference type="NCBI Taxonomy" id="479676"/>
    <lineage>
        <taxon>Eukaryota</taxon>
        <taxon>Viridiplantae</taxon>
        <taxon>Streptophyta</taxon>
        <taxon>Embryophyta</taxon>
        <taxon>Tracheophyta</taxon>
        <taxon>Spermatophyta</taxon>
        <taxon>Magnoliopsida</taxon>
        <taxon>eudicotyledons</taxon>
        <taxon>Gunneridae</taxon>
        <taxon>Pentapetalae</taxon>
        <taxon>asterids</taxon>
        <taxon>Ericales</taxon>
        <taxon>Ericaceae</taxon>
        <taxon>Ericoideae</taxon>
        <taxon>Rhodoreae</taxon>
        <taxon>Rhododendron</taxon>
    </lineage>
</organism>